<dbReference type="InterPro" id="IPR006585">
    <property type="entry name" value="FTP1"/>
</dbReference>
<evidence type="ECO:0000256" key="4">
    <source>
        <dbReference type="ARBA" id="ARBA00022723"/>
    </source>
</evidence>
<evidence type="ECO:0000259" key="8">
    <source>
        <dbReference type="SMART" id="SM00607"/>
    </source>
</evidence>
<dbReference type="KEGG" id="aplc:110987862"/>
<dbReference type="OrthoDB" id="547680at2759"/>
<dbReference type="AlphaFoldDB" id="A0A8B7ZM34"/>
<dbReference type="GO" id="GO:0001868">
    <property type="term" value="P:regulation of complement activation, lectin pathway"/>
    <property type="evidence" value="ECO:0007669"/>
    <property type="project" value="UniProtKB-ARBA"/>
</dbReference>
<dbReference type="SMART" id="SM00607">
    <property type="entry name" value="FTP"/>
    <property type="match status" value="1"/>
</dbReference>
<dbReference type="GeneID" id="110987862"/>
<dbReference type="RefSeq" id="XP_022106678.1">
    <property type="nucleotide sequence ID" value="XM_022250986.1"/>
</dbReference>
<dbReference type="Gene3D" id="2.60.120.260">
    <property type="entry name" value="Galactose-binding domain-like"/>
    <property type="match status" value="1"/>
</dbReference>
<keyword evidence="5" id="KW-0430">Lectin</keyword>
<keyword evidence="7" id="KW-1015">Disulfide bond</keyword>
<dbReference type="Proteomes" id="UP000694845">
    <property type="component" value="Unplaced"/>
</dbReference>
<comment type="similarity">
    <text evidence="2">Belongs to the fucolectin family.</text>
</comment>
<dbReference type="GO" id="GO:0046872">
    <property type="term" value="F:metal ion binding"/>
    <property type="evidence" value="ECO:0007669"/>
    <property type="project" value="UniProtKB-KW"/>
</dbReference>
<evidence type="ECO:0000256" key="3">
    <source>
        <dbReference type="ARBA" id="ARBA00011233"/>
    </source>
</evidence>
<comment type="subunit">
    <text evidence="3">Homotrimer.</text>
</comment>
<evidence type="ECO:0000256" key="1">
    <source>
        <dbReference type="ARBA" id="ARBA00002219"/>
    </source>
</evidence>
<keyword evidence="6" id="KW-0106">Calcium</keyword>
<keyword evidence="9" id="KW-1185">Reference proteome</keyword>
<dbReference type="SUPFAM" id="SSF49785">
    <property type="entry name" value="Galactose-binding domain-like"/>
    <property type="match status" value="1"/>
</dbReference>
<dbReference type="GO" id="GO:0010185">
    <property type="term" value="P:regulation of cellular defense response"/>
    <property type="evidence" value="ECO:0007669"/>
    <property type="project" value="UniProtKB-ARBA"/>
</dbReference>
<name>A0A8B7ZM34_ACAPL</name>
<gene>
    <name evidence="10" type="primary">LOC110987862</name>
</gene>
<dbReference type="GO" id="GO:0042806">
    <property type="term" value="F:fucose binding"/>
    <property type="evidence" value="ECO:0007669"/>
    <property type="project" value="UniProtKB-ARBA"/>
</dbReference>
<protein>
    <submittedName>
        <fullName evidence="10">Fucolectin-like</fullName>
    </submittedName>
</protein>
<evidence type="ECO:0000256" key="5">
    <source>
        <dbReference type="ARBA" id="ARBA00022734"/>
    </source>
</evidence>
<dbReference type="PANTHER" id="PTHR45713">
    <property type="entry name" value="FTP DOMAIN-CONTAINING PROTEIN"/>
    <property type="match status" value="1"/>
</dbReference>
<feature type="domain" description="Fucolectin tachylectin-4 pentraxin-1" evidence="8">
    <location>
        <begin position="37"/>
        <end position="163"/>
    </location>
</feature>
<evidence type="ECO:0000256" key="6">
    <source>
        <dbReference type="ARBA" id="ARBA00022837"/>
    </source>
</evidence>
<evidence type="ECO:0000313" key="9">
    <source>
        <dbReference type="Proteomes" id="UP000694845"/>
    </source>
</evidence>
<keyword evidence="4" id="KW-0479">Metal-binding</keyword>
<evidence type="ECO:0000313" key="10">
    <source>
        <dbReference type="RefSeq" id="XP_022106678.1"/>
    </source>
</evidence>
<evidence type="ECO:0000256" key="7">
    <source>
        <dbReference type="ARBA" id="ARBA00023157"/>
    </source>
</evidence>
<organism evidence="9 10">
    <name type="scientific">Acanthaster planci</name>
    <name type="common">Crown-of-thorns starfish</name>
    <dbReference type="NCBI Taxonomy" id="133434"/>
    <lineage>
        <taxon>Eukaryota</taxon>
        <taxon>Metazoa</taxon>
        <taxon>Echinodermata</taxon>
        <taxon>Eleutherozoa</taxon>
        <taxon>Asterozoa</taxon>
        <taxon>Asteroidea</taxon>
        <taxon>Valvatacea</taxon>
        <taxon>Valvatida</taxon>
        <taxon>Acanthasteridae</taxon>
        <taxon>Acanthaster</taxon>
    </lineage>
</organism>
<reference evidence="10" key="1">
    <citation type="submission" date="2025-08" db="UniProtKB">
        <authorList>
            <consortium name="RefSeq"/>
        </authorList>
    </citation>
    <scope>IDENTIFICATION</scope>
</reference>
<accession>A0A8B7ZM34</accession>
<dbReference type="Pfam" id="PF22633">
    <property type="entry name" value="F5_F8_type_C_2"/>
    <property type="match status" value="1"/>
</dbReference>
<evidence type="ECO:0000256" key="2">
    <source>
        <dbReference type="ARBA" id="ARBA00010147"/>
    </source>
</evidence>
<dbReference type="InterPro" id="IPR051941">
    <property type="entry name" value="BG_Antigen-Binding_Lectin"/>
</dbReference>
<dbReference type="PANTHER" id="PTHR45713:SF15">
    <property type="entry name" value="F5_8 TYPE C DOMAIN-CONTAINING PROTEIN"/>
    <property type="match status" value="1"/>
</dbReference>
<proteinExistence type="inferred from homology"/>
<dbReference type="InterPro" id="IPR008979">
    <property type="entry name" value="Galactose-bd-like_sf"/>
</dbReference>
<sequence length="164" mass="18309">MKQAESYFLRLCAFSKDFYTLFLIIQFFCTQPVYGGFKAVLVSGKPTWQSTTYSSSYHSHEAIDGDRNSFAHTRVGGDPHPWWKIDLQKEHCLGKVTVLIRLNCCGYRFIGAVVRAGLSENYAENRPCGSPATSAQSQQGASIDFFSCTEVSQIWKATQGGLDQ</sequence>
<comment type="function">
    <text evidence="1">Acts as a defensive agent. Recognizes blood group fucosylated oligosaccharides including A, B, H and Lewis B-type antigens. Does not recognize Lewis A antigen and has low affinity for monovalent haptens.</text>
</comment>